<evidence type="ECO:0000313" key="3">
    <source>
        <dbReference type="EMBL" id="QPC44121.1"/>
    </source>
</evidence>
<evidence type="ECO:0000256" key="1">
    <source>
        <dbReference type="SAM" id="MobiDB-lite"/>
    </source>
</evidence>
<evidence type="ECO:0000313" key="4">
    <source>
        <dbReference type="Proteomes" id="UP000593594"/>
    </source>
</evidence>
<feature type="signal peptide" evidence="2">
    <location>
        <begin position="1"/>
        <end position="30"/>
    </location>
</feature>
<dbReference type="AlphaFoldDB" id="A0A7S8C6B6"/>
<reference evidence="3 4" key="1">
    <citation type="submission" date="2020-06" db="EMBL/GenBank/DDBJ databases">
        <title>Genome sequence of 2 isolates from Red Sea Mangroves.</title>
        <authorList>
            <person name="Sefrji F."/>
            <person name="Michoud G."/>
            <person name="Merlino G."/>
            <person name="Daffonchio D."/>
        </authorList>
    </citation>
    <scope>NUCLEOTIDE SEQUENCE [LARGE SCALE GENOMIC DNA]</scope>
    <source>
        <strain evidence="3 4">R1DC25</strain>
    </source>
</reference>
<dbReference type="Gene3D" id="2.60.40.1890">
    <property type="entry name" value="PCu(A)C copper chaperone"/>
    <property type="match status" value="1"/>
</dbReference>
<sequence length="173" mass="17851">MRLAAFLLAAAMLAGIIAPFVSATVAPAHAQDYTAGEIVLSDPWTRATPPGARTGGGFVTIANTGDTADRLVSASSPVAKHTEIHTMSMDDGVMRMRHLPDGIEIPAGETVALKPGSLHIMFIDLEQPIEMGTPVPVVLTFEKAGAVDVEMTVAPPGAPGPKGKAGHKAHGDQ</sequence>
<feature type="compositionally biased region" description="Basic residues" evidence="1">
    <location>
        <begin position="164"/>
        <end position="173"/>
    </location>
</feature>
<dbReference type="Proteomes" id="UP000593594">
    <property type="component" value="Chromosome"/>
</dbReference>
<feature type="region of interest" description="Disordered" evidence="1">
    <location>
        <begin position="154"/>
        <end position="173"/>
    </location>
</feature>
<protein>
    <submittedName>
        <fullName evidence="3">Copper chaperone PCu(A)C</fullName>
    </submittedName>
</protein>
<dbReference type="InterPro" id="IPR058248">
    <property type="entry name" value="Lxx211020-like"/>
</dbReference>
<dbReference type="InterPro" id="IPR036182">
    <property type="entry name" value="PCuAC_sf"/>
</dbReference>
<gene>
    <name evidence="3" type="ORF">HW532_16335</name>
</gene>
<organism evidence="3 4">
    <name type="scientific">Kaustia mangrovi</name>
    <dbReference type="NCBI Taxonomy" id="2593653"/>
    <lineage>
        <taxon>Bacteria</taxon>
        <taxon>Pseudomonadati</taxon>
        <taxon>Pseudomonadota</taxon>
        <taxon>Alphaproteobacteria</taxon>
        <taxon>Hyphomicrobiales</taxon>
        <taxon>Parvibaculaceae</taxon>
        <taxon>Kaustia</taxon>
    </lineage>
</organism>
<proteinExistence type="predicted"/>
<dbReference type="Pfam" id="PF04314">
    <property type="entry name" value="PCuAC"/>
    <property type="match status" value="1"/>
</dbReference>
<name>A0A7S8C6B6_9HYPH</name>
<dbReference type="RefSeq" id="WP_213161487.1">
    <property type="nucleotide sequence ID" value="NZ_CP058214.1"/>
</dbReference>
<keyword evidence="4" id="KW-1185">Reference proteome</keyword>
<dbReference type="InterPro" id="IPR007410">
    <property type="entry name" value="LpqE-like"/>
</dbReference>
<dbReference type="EMBL" id="CP058214">
    <property type="protein sequence ID" value="QPC44121.1"/>
    <property type="molecule type" value="Genomic_DNA"/>
</dbReference>
<feature type="chain" id="PRO_5032964997" evidence="2">
    <location>
        <begin position="31"/>
        <end position="173"/>
    </location>
</feature>
<dbReference type="PANTHER" id="PTHR36302">
    <property type="entry name" value="BLR7088 PROTEIN"/>
    <property type="match status" value="1"/>
</dbReference>
<dbReference type="PANTHER" id="PTHR36302:SF1">
    <property type="entry name" value="COPPER CHAPERONE PCU(A)C"/>
    <property type="match status" value="1"/>
</dbReference>
<dbReference type="KEGG" id="kmn:HW532_16335"/>
<evidence type="ECO:0000256" key="2">
    <source>
        <dbReference type="SAM" id="SignalP"/>
    </source>
</evidence>
<keyword evidence="2" id="KW-0732">Signal</keyword>
<dbReference type="SUPFAM" id="SSF110087">
    <property type="entry name" value="DR1885-like metal-binding protein"/>
    <property type="match status" value="1"/>
</dbReference>
<accession>A0A7S8C6B6</accession>